<protein>
    <submittedName>
        <fullName evidence="3">MORN</fullName>
    </submittedName>
</protein>
<feature type="domain" description="Fungal lipase-type" evidence="2">
    <location>
        <begin position="327"/>
        <end position="486"/>
    </location>
</feature>
<dbReference type="GO" id="GO:0006629">
    <property type="term" value="P:lipid metabolic process"/>
    <property type="evidence" value="ECO:0007669"/>
    <property type="project" value="InterPro"/>
</dbReference>
<dbReference type="InterPro" id="IPR002921">
    <property type="entry name" value="Fungal_lipase-type"/>
</dbReference>
<dbReference type="Gene3D" id="3.40.50.1820">
    <property type="entry name" value="alpha/beta hydrolase"/>
    <property type="match status" value="1"/>
</dbReference>
<name>A0A9E7IDJ5_9LILI</name>
<dbReference type="SUPFAM" id="SSF82185">
    <property type="entry name" value="Histone H3 K4-specific methyltransferase SET7/9 N-terminal domain"/>
    <property type="match status" value="1"/>
</dbReference>
<dbReference type="AlphaFoldDB" id="A0A9E7IDJ5"/>
<evidence type="ECO:0000313" key="3">
    <source>
        <dbReference type="EMBL" id="URE49829.1"/>
    </source>
</evidence>
<dbReference type="Pfam" id="PF01764">
    <property type="entry name" value="Lipase_3"/>
    <property type="match status" value="1"/>
</dbReference>
<dbReference type="GO" id="GO:0016020">
    <property type="term" value="C:membrane"/>
    <property type="evidence" value="ECO:0007669"/>
    <property type="project" value="UniProtKB-ARBA"/>
</dbReference>
<keyword evidence="1" id="KW-0677">Repeat</keyword>
<proteinExistence type="predicted"/>
<dbReference type="GO" id="GO:0004806">
    <property type="term" value="F:triacylglycerol lipase activity"/>
    <property type="evidence" value="ECO:0007669"/>
    <property type="project" value="InterPro"/>
</dbReference>
<dbReference type="InterPro" id="IPR044819">
    <property type="entry name" value="OBL-like"/>
</dbReference>
<dbReference type="OrthoDB" id="438440at2759"/>
<dbReference type="EMBL" id="CP097511">
    <property type="protein sequence ID" value="URE49829.1"/>
    <property type="molecule type" value="Genomic_DNA"/>
</dbReference>
<dbReference type="InterPro" id="IPR003409">
    <property type="entry name" value="MORN"/>
</dbReference>
<dbReference type="PANTHER" id="PTHR46086:SF4">
    <property type="entry name" value="ALPHA_BETA-HYDROLASES SUPERFAMILY PROTEIN"/>
    <property type="match status" value="1"/>
</dbReference>
<keyword evidence="4" id="KW-1185">Reference proteome</keyword>
<dbReference type="SMART" id="SM00698">
    <property type="entry name" value="MORN"/>
    <property type="match status" value="4"/>
</dbReference>
<sequence length="593" mass="68279">MFHSGDSYVGEWAGGQSHRVGLQRCSDGSRYSGDFKAGVKHGLGCYHFRNGDRCSGEYFGDKINGFGVYRFANGHRYEEGSWHEGKKQGCSKICRESCSSQGVSPCAFFMASESDSNYMVLRPDKTRVFHLFQLLFRTKLDGHVSIETPSGMEIDWERRRWAIFFSILLQKILMFIRKPMAWFGSAIEYWMNLVTENRGFMSLLFNILTGRVVIPKRGSSTYRTVIGLSDTRVELDRKIKPTEKKYHAALSIMAAKLVYENESCIQSIVRYTWNMEFLGRNLPNATGLRAYNSHKTCFAWDATDYQKQFSTQAFMFGDKTGDAELIVVAFRGTEPFNAVQWCTDFDISFFQIPHVGKVHQGFLRALGLQRKLGLPKELSGSRVSPPYAYYVIREKLWDVLSRNERAKFLVTGHSLGGALAILFASILAVHGENWLLDRLQGVYTFGQPRVGDRNFGEFVEQYLDKPKKRYFRYVYCNDIVPRVPFDNSALLYKHFGTCVYFNSLYKPKVMKEEPNKNYFSLWTVIPKYVNAWWELIRSFLIGCVRGPEYKEGQPMRLLRLIALVLPAIAPHFPQDYNNCTRLETSHALNKRLV</sequence>
<dbReference type="SUPFAM" id="SSF53474">
    <property type="entry name" value="alpha/beta-Hydrolases"/>
    <property type="match status" value="1"/>
</dbReference>
<dbReference type="Pfam" id="PF02493">
    <property type="entry name" value="MORN"/>
    <property type="match status" value="4"/>
</dbReference>
<evidence type="ECO:0000256" key="1">
    <source>
        <dbReference type="ARBA" id="ARBA00022737"/>
    </source>
</evidence>
<dbReference type="PANTHER" id="PTHR46086">
    <property type="entry name" value="ALPHA/BETA-HYDROLASES SUPERFAMILY PROTEIN"/>
    <property type="match status" value="1"/>
</dbReference>
<dbReference type="InterPro" id="IPR029058">
    <property type="entry name" value="AB_hydrolase_fold"/>
</dbReference>
<dbReference type="CDD" id="cd00519">
    <property type="entry name" value="Lipase_3"/>
    <property type="match status" value="1"/>
</dbReference>
<gene>
    <name evidence="3" type="ORF">MUK42_04956</name>
</gene>
<evidence type="ECO:0000259" key="2">
    <source>
        <dbReference type="Pfam" id="PF01764"/>
    </source>
</evidence>
<accession>A0A9E7IDJ5</accession>
<dbReference type="FunFam" id="2.20.110.10:FF:000002">
    <property type="entry name" value="Phosphatidylinositol 4-phosphate 5-kinase 8"/>
    <property type="match status" value="1"/>
</dbReference>
<evidence type="ECO:0000313" key="4">
    <source>
        <dbReference type="Proteomes" id="UP001055439"/>
    </source>
</evidence>
<reference evidence="3" key="1">
    <citation type="submission" date="2022-05" db="EMBL/GenBank/DDBJ databases">
        <title>The Musa troglodytarum L. genome provides insights into the mechanism of non-climacteric behaviour and enrichment of carotenoids.</title>
        <authorList>
            <person name="Wang J."/>
        </authorList>
    </citation>
    <scope>NUCLEOTIDE SEQUENCE</scope>
    <source>
        <tissue evidence="3">Leaf</tissue>
    </source>
</reference>
<organism evidence="3 4">
    <name type="scientific">Musa troglodytarum</name>
    <name type="common">fe'i banana</name>
    <dbReference type="NCBI Taxonomy" id="320322"/>
    <lineage>
        <taxon>Eukaryota</taxon>
        <taxon>Viridiplantae</taxon>
        <taxon>Streptophyta</taxon>
        <taxon>Embryophyta</taxon>
        <taxon>Tracheophyta</taxon>
        <taxon>Spermatophyta</taxon>
        <taxon>Magnoliopsida</taxon>
        <taxon>Liliopsida</taxon>
        <taxon>Zingiberales</taxon>
        <taxon>Musaceae</taxon>
        <taxon>Musa</taxon>
    </lineage>
</organism>
<dbReference type="Gene3D" id="2.20.110.10">
    <property type="entry name" value="Histone H3 K4-specific methyltransferase SET7/9 N-terminal domain"/>
    <property type="match status" value="1"/>
</dbReference>
<dbReference type="Proteomes" id="UP001055439">
    <property type="component" value="Chromosome 9"/>
</dbReference>